<feature type="domain" description="HTH luxR-type" evidence="4">
    <location>
        <begin position="138"/>
        <end position="203"/>
    </location>
</feature>
<dbReference type="SUPFAM" id="SSF46894">
    <property type="entry name" value="C-terminal effector domain of the bipartite response regulators"/>
    <property type="match status" value="1"/>
</dbReference>
<name>D5EIL7_CORAD</name>
<feature type="domain" description="Response regulatory" evidence="5">
    <location>
        <begin position="6"/>
        <end position="122"/>
    </location>
</feature>
<dbReference type="InterPro" id="IPR039420">
    <property type="entry name" value="WalR-like"/>
</dbReference>
<feature type="modified residue" description="4-aspartylphosphate" evidence="3">
    <location>
        <position position="57"/>
    </location>
</feature>
<dbReference type="OrthoDB" id="9782896at2"/>
<dbReference type="STRING" id="583355.Caka_3125"/>
<dbReference type="InterPro" id="IPR000792">
    <property type="entry name" value="Tscrpt_reg_LuxR_C"/>
</dbReference>
<dbReference type="PROSITE" id="PS50043">
    <property type="entry name" value="HTH_LUXR_2"/>
    <property type="match status" value="1"/>
</dbReference>
<keyword evidence="1 3" id="KW-0597">Phosphoprotein</keyword>
<dbReference type="CDD" id="cd17535">
    <property type="entry name" value="REC_NarL-like"/>
    <property type="match status" value="1"/>
</dbReference>
<dbReference type="CDD" id="cd06170">
    <property type="entry name" value="LuxR_C_like"/>
    <property type="match status" value="1"/>
</dbReference>
<dbReference type="Gene3D" id="3.40.50.2300">
    <property type="match status" value="1"/>
</dbReference>
<dbReference type="GO" id="GO:0000160">
    <property type="term" value="P:phosphorelay signal transduction system"/>
    <property type="evidence" value="ECO:0007669"/>
    <property type="project" value="InterPro"/>
</dbReference>
<dbReference type="eggNOG" id="COG2197">
    <property type="taxonomic scope" value="Bacteria"/>
</dbReference>
<dbReference type="Pfam" id="PF00196">
    <property type="entry name" value="GerE"/>
    <property type="match status" value="1"/>
</dbReference>
<dbReference type="SMART" id="SM00448">
    <property type="entry name" value="REC"/>
    <property type="match status" value="1"/>
</dbReference>
<dbReference type="SMART" id="SM00421">
    <property type="entry name" value="HTH_LUXR"/>
    <property type="match status" value="1"/>
</dbReference>
<dbReference type="HOGENOM" id="CLU_000445_90_0_0"/>
<keyword evidence="2" id="KW-0238">DNA-binding</keyword>
<evidence type="ECO:0000256" key="1">
    <source>
        <dbReference type="ARBA" id="ARBA00022553"/>
    </source>
</evidence>
<dbReference type="GO" id="GO:0003677">
    <property type="term" value="F:DNA binding"/>
    <property type="evidence" value="ECO:0007669"/>
    <property type="project" value="UniProtKB-KW"/>
</dbReference>
<dbReference type="AlphaFoldDB" id="D5EIL7"/>
<dbReference type="InterPro" id="IPR016032">
    <property type="entry name" value="Sig_transdc_resp-reg_C-effctor"/>
</dbReference>
<organism evidence="6 7">
    <name type="scientific">Coraliomargarita akajimensis (strain DSM 45221 / IAM 15411 / JCM 23193 / KCTC 12865 / 04OKA010-24)</name>
    <dbReference type="NCBI Taxonomy" id="583355"/>
    <lineage>
        <taxon>Bacteria</taxon>
        <taxon>Pseudomonadati</taxon>
        <taxon>Verrucomicrobiota</taxon>
        <taxon>Opitutia</taxon>
        <taxon>Puniceicoccales</taxon>
        <taxon>Coraliomargaritaceae</taxon>
        <taxon>Coraliomargarita</taxon>
    </lineage>
</organism>
<gene>
    <name evidence="6" type="ordered locus">Caka_3125</name>
</gene>
<dbReference type="InterPro" id="IPR001789">
    <property type="entry name" value="Sig_transdc_resp-reg_receiver"/>
</dbReference>
<dbReference type="Proteomes" id="UP000000925">
    <property type="component" value="Chromosome"/>
</dbReference>
<sequence>MSQKVTVLVVDDNGLIRLGIKEALCSHPDIDVVGEADGANSAIELYRQTTPDVVTVDYRMPERDGIDLINELLAEFPEAKAIMLSIYEGEDIVIRASRGGVKGYLSKDCDIELLHEAIVEVAAGGTYFPASIARTMSAHTEDQDLSARELQVLHLVAAGSSNKDVADKLSISLPTVKMHMTNIMKKLSVYDRTQLVIAAIRKGIVEID</sequence>
<accession>D5EIL7</accession>
<evidence type="ECO:0000256" key="2">
    <source>
        <dbReference type="ARBA" id="ARBA00023125"/>
    </source>
</evidence>
<evidence type="ECO:0000259" key="5">
    <source>
        <dbReference type="PROSITE" id="PS50110"/>
    </source>
</evidence>
<dbReference type="PROSITE" id="PS50110">
    <property type="entry name" value="RESPONSE_REGULATORY"/>
    <property type="match status" value="1"/>
</dbReference>
<keyword evidence="7" id="KW-1185">Reference proteome</keyword>
<dbReference type="RefSeq" id="WP_013044854.1">
    <property type="nucleotide sequence ID" value="NC_014008.1"/>
</dbReference>
<proteinExistence type="predicted"/>
<dbReference type="KEGG" id="caa:Caka_3125"/>
<evidence type="ECO:0000256" key="3">
    <source>
        <dbReference type="PROSITE-ProRule" id="PRU00169"/>
    </source>
</evidence>
<protein>
    <submittedName>
        <fullName evidence="6">Two component transcriptional regulator, LuxR family</fullName>
    </submittedName>
</protein>
<evidence type="ECO:0000313" key="6">
    <source>
        <dbReference type="EMBL" id="ADE56138.1"/>
    </source>
</evidence>
<dbReference type="PRINTS" id="PR00038">
    <property type="entry name" value="HTHLUXR"/>
</dbReference>
<dbReference type="InterPro" id="IPR011006">
    <property type="entry name" value="CheY-like_superfamily"/>
</dbReference>
<dbReference type="Pfam" id="PF00072">
    <property type="entry name" value="Response_reg"/>
    <property type="match status" value="1"/>
</dbReference>
<evidence type="ECO:0000313" key="7">
    <source>
        <dbReference type="Proteomes" id="UP000000925"/>
    </source>
</evidence>
<dbReference type="InterPro" id="IPR058245">
    <property type="entry name" value="NreC/VraR/RcsB-like_REC"/>
</dbReference>
<dbReference type="PANTHER" id="PTHR43214">
    <property type="entry name" value="TWO-COMPONENT RESPONSE REGULATOR"/>
    <property type="match status" value="1"/>
</dbReference>
<reference evidence="6 7" key="1">
    <citation type="journal article" date="2010" name="Stand. Genomic Sci.">
        <title>Complete genome sequence of Coraliomargarita akajimensis type strain (04OKA010-24).</title>
        <authorList>
            <person name="Mavromatis K."/>
            <person name="Abt B."/>
            <person name="Brambilla E."/>
            <person name="Lapidus A."/>
            <person name="Copeland A."/>
            <person name="Deshpande S."/>
            <person name="Nolan M."/>
            <person name="Lucas S."/>
            <person name="Tice H."/>
            <person name="Cheng J.F."/>
            <person name="Han C."/>
            <person name="Detter J.C."/>
            <person name="Woyke T."/>
            <person name="Goodwin L."/>
            <person name="Pitluck S."/>
            <person name="Held B."/>
            <person name="Brettin T."/>
            <person name="Tapia R."/>
            <person name="Ivanova N."/>
            <person name="Mikhailova N."/>
            <person name="Pati A."/>
            <person name="Liolios K."/>
            <person name="Chen A."/>
            <person name="Palaniappan K."/>
            <person name="Land M."/>
            <person name="Hauser L."/>
            <person name="Chang Y.J."/>
            <person name="Jeffries C.D."/>
            <person name="Rohde M."/>
            <person name="Goker M."/>
            <person name="Bristow J."/>
            <person name="Eisen J.A."/>
            <person name="Markowitz V."/>
            <person name="Hugenholtz P."/>
            <person name="Klenk H.P."/>
            <person name="Kyrpides N.C."/>
        </authorList>
    </citation>
    <scope>NUCLEOTIDE SEQUENCE [LARGE SCALE GENOMIC DNA]</scope>
    <source>
        <strain evidence="7">DSM 45221 / IAM 15411 / JCM 23193 / KCTC 12865</strain>
    </source>
</reference>
<dbReference type="GO" id="GO:0006355">
    <property type="term" value="P:regulation of DNA-templated transcription"/>
    <property type="evidence" value="ECO:0007669"/>
    <property type="project" value="InterPro"/>
</dbReference>
<dbReference type="EMBL" id="CP001998">
    <property type="protein sequence ID" value="ADE56138.1"/>
    <property type="molecule type" value="Genomic_DNA"/>
</dbReference>
<dbReference type="PROSITE" id="PS00622">
    <property type="entry name" value="HTH_LUXR_1"/>
    <property type="match status" value="1"/>
</dbReference>
<evidence type="ECO:0000259" key="4">
    <source>
        <dbReference type="PROSITE" id="PS50043"/>
    </source>
</evidence>
<dbReference type="SUPFAM" id="SSF52172">
    <property type="entry name" value="CheY-like"/>
    <property type="match status" value="1"/>
</dbReference>